<feature type="compositionally biased region" description="Basic and acidic residues" evidence="1">
    <location>
        <begin position="111"/>
        <end position="120"/>
    </location>
</feature>
<protein>
    <submittedName>
        <fullName evidence="4">CCHC-type domain-containing protein</fullName>
    </submittedName>
</protein>
<sequence length="300" mass="33669">MLEKLSRAAYPELSERGLSTMRTGKLITKLTSWPEYVQLFTEVEQTSTHQSYEKLKSLAQRVERSHQVAEALKQEFEDKQRRPNHQWKRSTERRSVPGAQARSKKQPGQQETEKDRRNTTGKREVVCYNCKKTGHLRNKEQAPKTTGIPPTPDEREKRQGKQRGFEAKLGTWSCDVSKTGAGSSELTGPQIVAEVELLGQKKKALLDMGSQVSSISLPLLLKAAHAGFDLDNDVEEILTAEEAPIFNASGKCVPFKEAAHPALTLGKEGNPTIRAALFVMKDSKTYWFWARTFSTNKATP</sequence>
<reference evidence="2 3" key="1">
    <citation type="submission" date="2018-11" db="EMBL/GenBank/DDBJ databases">
        <authorList>
            <consortium name="Pathogen Informatics"/>
        </authorList>
    </citation>
    <scope>NUCLEOTIDE SEQUENCE [LARGE SCALE GENOMIC DNA]</scope>
</reference>
<reference evidence="4" key="2">
    <citation type="submission" date="2019-09" db="UniProtKB">
        <authorList>
            <consortium name="WormBaseParasite"/>
        </authorList>
    </citation>
    <scope>IDENTIFICATION</scope>
</reference>
<accession>A0A3P7ZU10</accession>
<name>A0A183FPT0_HELPZ</name>
<proteinExistence type="predicted"/>
<dbReference type="EMBL" id="UZAH01026504">
    <property type="protein sequence ID" value="VDO81693.1"/>
    <property type="molecule type" value="Genomic_DNA"/>
</dbReference>
<dbReference type="WBParaSite" id="HPBE_0000965501-mRNA-1">
    <property type="protein sequence ID" value="HPBE_0000965501-mRNA-1"/>
    <property type="gene ID" value="HPBE_0000965501"/>
</dbReference>
<dbReference type="InterPro" id="IPR036875">
    <property type="entry name" value="Znf_CCHC_sf"/>
</dbReference>
<dbReference type="GO" id="GO:0008270">
    <property type="term" value="F:zinc ion binding"/>
    <property type="evidence" value="ECO:0007669"/>
    <property type="project" value="InterPro"/>
</dbReference>
<dbReference type="GO" id="GO:0003676">
    <property type="term" value="F:nucleic acid binding"/>
    <property type="evidence" value="ECO:0007669"/>
    <property type="project" value="InterPro"/>
</dbReference>
<organism evidence="3 4">
    <name type="scientific">Heligmosomoides polygyrus</name>
    <name type="common">Parasitic roundworm</name>
    <dbReference type="NCBI Taxonomy" id="6339"/>
    <lineage>
        <taxon>Eukaryota</taxon>
        <taxon>Metazoa</taxon>
        <taxon>Ecdysozoa</taxon>
        <taxon>Nematoda</taxon>
        <taxon>Chromadorea</taxon>
        <taxon>Rhabditida</taxon>
        <taxon>Rhabditina</taxon>
        <taxon>Rhabditomorpha</taxon>
        <taxon>Strongyloidea</taxon>
        <taxon>Heligmosomidae</taxon>
        <taxon>Heligmosomoides</taxon>
    </lineage>
</organism>
<evidence type="ECO:0000313" key="2">
    <source>
        <dbReference type="EMBL" id="VDO81693.1"/>
    </source>
</evidence>
<dbReference type="SUPFAM" id="SSF57756">
    <property type="entry name" value="Retrovirus zinc finger-like domains"/>
    <property type="match status" value="1"/>
</dbReference>
<feature type="compositionally biased region" description="Basic and acidic residues" evidence="1">
    <location>
        <begin position="152"/>
        <end position="165"/>
    </location>
</feature>
<evidence type="ECO:0000313" key="4">
    <source>
        <dbReference type="WBParaSite" id="HPBE_0000965501-mRNA-1"/>
    </source>
</evidence>
<evidence type="ECO:0000313" key="3">
    <source>
        <dbReference type="Proteomes" id="UP000050761"/>
    </source>
</evidence>
<evidence type="ECO:0000256" key="1">
    <source>
        <dbReference type="SAM" id="MobiDB-lite"/>
    </source>
</evidence>
<dbReference type="Proteomes" id="UP000050761">
    <property type="component" value="Unassembled WGS sequence"/>
</dbReference>
<gene>
    <name evidence="2" type="ORF">HPBE_LOCUS9656</name>
</gene>
<feature type="region of interest" description="Disordered" evidence="1">
    <location>
        <begin position="137"/>
        <end position="165"/>
    </location>
</feature>
<dbReference type="AlphaFoldDB" id="A0A183FPT0"/>
<feature type="region of interest" description="Disordered" evidence="1">
    <location>
        <begin position="73"/>
        <end position="120"/>
    </location>
</feature>
<accession>A0A183FPT0</accession>
<keyword evidence="3" id="KW-1185">Reference proteome</keyword>